<dbReference type="EMBL" id="JANCLU010000026">
    <property type="protein sequence ID" value="MCP8940768.1"/>
    <property type="molecule type" value="Genomic_DNA"/>
</dbReference>
<dbReference type="Proteomes" id="UP001205890">
    <property type="component" value="Unassembled WGS sequence"/>
</dbReference>
<feature type="non-terminal residue" evidence="6">
    <location>
        <position position="225"/>
    </location>
</feature>
<dbReference type="InterPro" id="IPR036908">
    <property type="entry name" value="RlpA-like_sf"/>
</dbReference>
<gene>
    <name evidence="6" type="ORF">NK718_19760</name>
</gene>
<evidence type="ECO:0000259" key="5">
    <source>
        <dbReference type="Pfam" id="PF03330"/>
    </source>
</evidence>
<evidence type="ECO:0000256" key="4">
    <source>
        <dbReference type="SAM" id="MobiDB-lite"/>
    </source>
</evidence>
<sequence length="225" mass="23543">MPSSAARVALAVAAGLVVANCSSQKIASKGGIDPKYGVSASPKVVADGDPVPKGGGRELIGKPYVVAGRLYTPREVTNYSAVGLASWYGPSFHGRMTANGEVFDRQSISVAHPTMPLPSYVRVTNIGNGRSIVARVNDRGPYHGNRLVDVSERVAEALAFRNIGTARVKVDYIGRASTAGSDDEKLYATLRTDGTPARLRLDDGGADHGAHGDLVGQQSARSLEG</sequence>
<dbReference type="PANTHER" id="PTHR34183">
    <property type="entry name" value="ENDOLYTIC PEPTIDOGLYCAN TRANSGLYCOSYLASE RLPA"/>
    <property type="match status" value="1"/>
</dbReference>
<evidence type="ECO:0000256" key="2">
    <source>
        <dbReference type="ARBA" id="ARBA00023316"/>
    </source>
</evidence>
<evidence type="ECO:0000256" key="1">
    <source>
        <dbReference type="ARBA" id="ARBA00023239"/>
    </source>
</evidence>
<dbReference type="CDD" id="cd22268">
    <property type="entry name" value="DPBB_RlpA-like"/>
    <property type="match status" value="1"/>
</dbReference>
<comment type="caution">
    <text evidence="6">The sequence shown here is derived from an EMBL/GenBank/DDBJ whole genome shotgun (WGS) entry which is preliminary data.</text>
</comment>
<dbReference type="HAMAP" id="MF_02071">
    <property type="entry name" value="RlpA"/>
    <property type="match status" value="1"/>
</dbReference>
<feature type="compositionally biased region" description="Polar residues" evidence="4">
    <location>
        <begin position="216"/>
        <end position="225"/>
    </location>
</feature>
<protein>
    <submittedName>
        <fullName evidence="6">Septal ring lytic transglycosylase RlpA family protein</fullName>
    </submittedName>
</protein>
<dbReference type="PANTHER" id="PTHR34183:SF1">
    <property type="entry name" value="ENDOLYTIC PEPTIDOGLYCAN TRANSGLYCOSYLASE RLPA"/>
    <property type="match status" value="1"/>
</dbReference>
<evidence type="ECO:0000256" key="3">
    <source>
        <dbReference type="RuleBase" id="RU003495"/>
    </source>
</evidence>
<keyword evidence="7" id="KW-1185">Reference proteome</keyword>
<feature type="domain" description="RlpA-like protein double-psi beta-barrel" evidence="5">
    <location>
        <begin position="81"/>
        <end position="170"/>
    </location>
</feature>
<dbReference type="SUPFAM" id="SSF50685">
    <property type="entry name" value="Barwin-like endoglucanases"/>
    <property type="match status" value="1"/>
</dbReference>
<dbReference type="Gene3D" id="2.40.40.10">
    <property type="entry name" value="RlpA-like domain"/>
    <property type="match status" value="1"/>
</dbReference>
<dbReference type="InterPro" id="IPR009009">
    <property type="entry name" value="RlpA-like_DPBB"/>
</dbReference>
<keyword evidence="2" id="KW-0961">Cell wall biogenesis/degradation</keyword>
<dbReference type="InterPro" id="IPR034718">
    <property type="entry name" value="RlpA"/>
</dbReference>
<feature type="compositionally biased region" description="Basic and acidic residues" evidence="4">
    <location>
        <begin position="199"/>
        <end position="211"/>
    </location>
</feature>
<dbReference type="NCBIfam" id="TIGR00413">
    <property type="entry name" value="rlpA"/>
    <property type="match status" value="1"/>
</dbReference>
<feature type="region of interest" description="Disordered" evidence="4">
    <location>
        <begin position="198"/>
        <end position="225"/>
    </location>
</feature>
<reference evidence="6 7" key="1">
    <citation type="submission" date="2022-07" db="EMBL/GenBank/DDBJ databases">
        <authorList>
            <person name="Li W.-J."/>
            <person name="Deng Q.-Q."/>
        </authorList>
    </citation>
    <scope>NUCLEOTIDE SEQUENCE [LARGE SCALE GENOMIC DNA]</scope>
    <source>
        <strain evidence="6 7">SYSU M60028</strain>
    </source>
</reference>
<dbReference type="Pfam" id="PF03330">
    <property type="entry name" value="DPBB_1"/>
    <property type="match status" value="1"/>
</dbReference>
<dbReference type="InterPro" id="IPR012997">
    <property type="entry name" value="RplA"/>
</dbReference>
<evidence type="ECO:0000313" key="7">
    <source>
        <dbReference type="Proteomes" id="UP001205890"/>
    </source>
</evidence>
<name>A0ABT1LI16_9HYPH</name>
<comment type="similarity">
    <text evidence="3">Belongs to the RlpA family.</text>
</comment>
<keyword evidence="1" id="KW-0456">Lyase</keyword>
<proteinExistence type="inferred from homology"/>
<evidence type="ECO:0000313" key="6">
    <source>
        <dbReference type="EMBL" id="MCP8940768.1"/>
    </source>
</evidence>
<accession>A0ABT1LI16</accession>
<organism evidence="6 7">
    <name type="scientific">Alsobacter ponti</name>
    <dbReference type="NCBI Taxonomy" id="2962936"/>
    <lineage>
        <taxon>Bacteria</taxon>
        <taxon>Pseudomonadati</taxon>
        <taxon>Pseudomonadota</taxon>
        <taxon>Alphaproteobacteria</taxon>
        <taxon>Hyphomicrobiales</taxon>
        <taxon>Alsobacteraceae</taxon>
        <taxon>Alsobacter</taxon>
    </lineage>
</organism>
<dbReference type="RefSeq" id="WP_254745902.1">
    <property type="nucleotide sequence ID" value="NZ_JANCLU010000026.1"/>
</dbReference>